<evidence type="ECO:0000313" key="1">
    <source>
        <dbReference type="Proteomes" id="UP000887574"/>
    </source>
</evidence>
<proteinExistence type="predicted"/>
<reference evidence="2" key="1">
    <citation type="submission" date="2022-11" db="UniProtKB">
        <authorList>
            <consortium name="WormBaseParasite"/>
        </authorList>
    </citation>
    <scope>IDENTIFICATION</scope>
</reference>
<dbReference type="AlphaFoldDB" id="A0A915ESE7"/>
<sequence>MRSTFLLNEDSHHRTTKGSADLKRELILDALKSTGAVVAIHPAISQPPKVSALCPAVALQSSSKSARPLVNLYRMKQSPS</sequence>
<dbReference type="Proteomes" id="UP000887574">
    <property type="component" value="Unplaced"/>
</dbReference>
<keyword evidence="1" id="KW-1185">Reference proteome</keyword>
<name>A0A915ESE7_9BILA</name>
<accession>A0A915ESE7</accession>
<organism evidence="1 2">
    <name type="scientific">Ditylenchus dipsaci</name>
    <dbReference type="NCBI Taxonomy" id="166011"/>
    <lineage>
        <taxon>Eukaryota</taxon>
        <taxon>Metazoa</taxon>
        <taxon>Ecdysozoa</taxon>
        <taxon>Nematoda</taxon>
        <taxon>Chromadorea</taxon>
        <taxon>Rhabditida</taxon>
        <taxon>Tylenchina</taxon>
        <taxon>Tylenchomorpha</taxon>
        <taxon>Sphaerularioidea</taxon>
        <taxon>Anguinidae</taxon>
        <taxon>Anguininae</taxon>
        <taxon>Ditylenchus</taxon>
    </lineage>
</organism>
<evidence type="ECO:0000313" key="2">
    <source>
        <dbReference type="WBParaSite" id="jg8997"/>
    </source>
</evidence>
<dbReference type="WBParaSite" id="jg8997">
    <property type="protein sequence ID" value="jg8997"/>
    <property type="gene ID" value="jg8997"/>
</dbReference>
<protein>
    <submittedName>
        <fullName evidence="2">Uncharacterized protein</fullName>
    </submittedName>
</protein>